<evidence type="ECO:0000313" key="3">
    <source>
        <dbReference type="Proteomes" id="UP001152888"/>
    </source>
</evidence>
<proteinExistence type="predicted"/>
<dbReference type="Proteomes" id="UP001152888">
    <property type="component" value="Unassembled WGS sequence"/>
</dbReference>
<dbReference type="EMBL" id="CAKOFQ010006794">
    <property type="protein sequence ID" value="CAH1972062.1"/>
    <property type="molecule type" value="Genomic_DNA"/>
</dbReference>
<reference evidence="2" key="1">
    <citation type="submission" date="2022-03" db="EMBL/GenBank/DDBJ databases">
        <authorList>
            <person name="Sayadi A."/>
        </authorList>
    </citation>
    <scope>NUCLEOTIDE SEQUENCE</scope>
</reference>
<sequence>MLPPSIPISQPVRSSKFGALPSPCTAHIHAKVDVLVWFEICELAPNGEYVPVVVEHSDDLPCRGLFLLHQGIQRRIRITIVHDQEAEIKWRDVRELVVGRIRNSPESDEDEDNDNSVLSLGLFPGEYLEIPGDDRVMFRFEAAWDSSLHNSPLLNRVSSQGEQIFMTISAYLELENCGRPAIITKDLSLVIYGRDARTGPRSLKHLFSGSYRNAEANRLSGVYELLLRRASEAGSPEAPAKGPGH</sequence>
<evidence type="ECO:0000259" key="1">
    <source>
        <dbReference type="Pfam" id="PF12473"/>
    </source>
</evidence>
<gene>
    <name evidence="2" type="ORF">ACAOBT_LOCUS9790</name>
</gene>
<dbReference type="InterPro" id="IPR022164">
    <property type="entry name" value="Kinesin-like"/>
</dbReference>
<comment type="caution">
    <text evidence="2">The sequence shown here is derived from an EMBL/GenBank/DDBJ whole genome shotgun (WGS) entry which is preliminary data.</text>
</comment>
<protein>
    <recommendedName>
        <fullName evidence="1">Kinesin-like domain-containing protein</fullName>
    </recommendedName>
</protein>
<evidence type="ECO:0000313" key="2">
    <source>
        <dbReference type="EMBL" id="CAH1972062.1"/>
    </source>
</evidence>
<accession>A0A9P0P5P8</accession>
<dbReference type="Pfam" id="PF12473">
    <property type="entry name" value="DUF3694"/>
    <property type="match status" value="1"/>
</dbReference>
<feature type="domain" description="Kinesin-like" evidence="1">
    <location>
        <begin position="48"/>
        <end position="196"/>
    </location>
</feature>
<organism evidence="2 3">
    <name type="scientific">Acanthoscelides obtectus</name>
    <name type="common">Bean weevil</name>
    <name type="synonym">Bruchus obtectus</name>
    <dbReference type="NCBI Taxonomy" id="200917"/>
    <lineage>
        <taxon>Eukaryota</taxon>
        <taxon>Metazoa</taxon>
        <taxon>Ecdysozoa</taxon>
        <taxon>Arthropoda</taxon>
        <taxon>Hexapoda</taxon>
        <taxon>Insecta</taxon>
        <taxon>Pterygota</taxon>
        <taxon>Neoptera</taxon>
        <taxon>Endopterygota</taxon>
        <taxon>Coleoptera</taxon>
        <taxon>Polyphaga</taxon>
        <taxon>Cucujiformia</taxon>
        <taxon>Chrysomeloidea</taxon>
        <taxon>Chrysomelidae</taxon>
        <taxon>Bruchinae</taxon>
        <taxon>Bruchini</taxon>
        <taxon>Acanthoscelides</taxon>
    </lineage>
</organism>
<dbReference type="AlphaFoldDB" id="A0A9P0P5P8"/>
<dbReference type="OrthoDB" id="3176171at2759"/>
<keyword evidence="3" id="KW-1185">Reference proteome</keyword>
<name>A0A9P0P5P8_ACAOB</name>